<evidence type="ECO:0000313" key="3">
    <source>
        <dbReference type="Proteomes" id="UP001303160"/>
    </source>
</evidence>
<proteinExistence type="predicted"/>
<dbReference type="AlphaFoldDB" id="A0AAN7ARS7"/>
<dbReference type="PANTHER" id="PTHR35910">
    <property type="entry name" value="2EXR DOMAIN-CONTAINING PROTEIN"/>
    <property type="match status" value="1"/>
</dbReference>
<accession>A0AAN7ARS7</accession>
<feature type="domain" description="2EXR" evidence="1">
    <location>
        <begin position="23"/>
        <end position="114"/>
    </location>
</feature>
<dbReference type="Pfam" id="PF20150">
    <property type="entry name" value="2EXR"/>
    <property type="match status" value="1"/>
</dbReference>
<comment type="caution">
    <text evidence="2">The sequence shown here is derived from an EMBL/GenBank/DDBJ whole genome shotgun (WGS) entry which is preliminary data.</text>
</comment>
<organism evidence="2 3">
    <name type="scientific">Triangularia verruculosa</name>
    <dbReference type="NCBI Taxonomy" id="2587418"/>
    <lineage>
        <taxon>Eukaryota</taxon>
        <taxon>Fungi</taxon>
        <taxon>Dikarya</taxon>
        <taxon>Ascomycota</taxon>
        <taxon>Pezizomycotina</taxon>
        <taxon>Sordariomycetes</taxon>
        <taxon>Sordariomycetidae</taxon>
        <taxon>Sordariales</taxon>
        <taxon>Podosporaceae</taxon>
        <taxon>Triangularia</taxon>
    </lineage>
</organism>
<dbReference type="Proteomes" id="UP001303160">
    <property type="component" value="Unassembled WGS sequence"/>
</dbReference>
<reference evidence="2" key="1">
    <citation type="journal article" date="2023" name="Mol. Phylogenet. Evol.">
        <title>Genome-scale phylogeny and comparative genomics of the fungal order Sordariales.</title>
        <authorList>
            <person name="Hensen N."/>
            <person name="Bonometti L."/>
            <person name="Westerberg I."/>
            <person name="Brannstrom I.O."/>
            <person name="Guillou S."/>
            <person name="Cros-Aarteil S."/>
            <person name="Calhoun S."/>
            <person name="Haridas S."/>
            <person name="Kuo A."/>
            <person name="Mondo S."/>
            <person name="Pangilinan J."/>
            <person name="Riley R."/>
            <person name="LaButti K."/>
            <person name="Andreopoulos B."/>
            <person name="Lipzen A."/>
            <person name="Chen C."/>
            <person name="Yan M."/>
            <person name="Daum C."/>
            <person name="Ng V."/>
            <person name="Clum A."/>
            <person name="Steindorff A."/>
            <person name="Ohm R.A."/>
            <person name="Martin F."/>
            <person name="Silar P."/>
            <person name="Natvig D.O."/>
            <person name="Lalanne C."/>
            <person name="Gautier V."/>
            <person name="Ament-Velasquez S.L."/>
            <person name="Kruys A."/>
            <person name="Hutchinson M.I."/>
            <person name="Powell A.J."/>
            <person name="Barry K."/>
            <person name="Miller A.N."/>
            <person name="Grigoriev I.V."/>
            <person name="Debuchy R."/>
            <person name="Gladieux P."/>
            <person name="Hiltunen Thoren M."/>
            <person name="Johannesson H."/>
        </authorList>
    </citation>
    <scope>NUCLEOTIDE SEQUENCE</scope>
    <source>
        <strain evidence="2">CBS 315.58</strain>
    </source>
</reference>
<gene>
    <name evidence="2" type="ORF">QBC40DRAFT_186112</name>
</gene>
<name>A0AAN7ARS7_9PEZI</name>
<protein>
    <recommendedName>
        <fullName evidence="1">2EXR domain-containing protein</fullName>
    </recommendedName>
</protein>
<dbReference type="EMBL" id="MU864018">
    <property type="protein sequence ID" value="KAK4195280.1"/>
    <property type="molecule type" value="Genomic_DNA"/>
</dbReference>
<sequence>MVLLKLRSQRASSQNSADVQPQFRKFPALPIELRQKVYQDTWESRTIVASQPNLIDYWPPGPTFRGKAPVTLHLCREARQETLRCYHEYRIQFVAVLGNRLFDRGYINPALDILHLELPFGTNKGVFTVNTVHQPVIRLTIDAEMEYWQLGPLLDWLATKSRLLPKIKTVDVWTKVRHSAWGHIMLYRHRIFRLSSSTPLTPLVCRQNVAYTPGVAEDSVIQCPNSDCEMPNWRWGFNAEESHPITSTSLEYDIQPGQDSKLPLPGADSKIAIPGISFDWTGTGARALLEGSNVLLFDPGEGFPRHQWAVCKVVDPQEVLSRPVISLGVRYLRYLDQRKAQGSRPQSSSEASLAEISDIVYQNTVQPGIVAHSETARLDGSRGVDDVAHGVCGPGWLYEPGQRFALPVQDKRTVESRELYPEVSVKRCKKLVSRALGRNFKSRREEVSPWLEGCVLTMRNFQTSSCGLLNEVHECGTGRTQRQKFSLRPHVILCSDLATGNKVTHVTLEQAYNL</sequence>
<keyword evidence="3" id="KW-1185">Reference proteome</keyword>
<dbReference type="InterPro" id="IPR045518">
    <property type="entry name" value="2EXR"/>
</dbReference>
<reference evidence="2" key="2">
    <citation type="submission" date="2023-05" db="EMBL/GenBank/DDBJ databases">
        <authorList>
            <consortium name="Lawrence Berkeley National Laboratory"/>
            <person name="Steindorff A."/>
            <person name="Hensen N."/>
            <person name="Bonometti L."/>
            <person name="Westerberg I."/>
            <person name="Brannstrom I.O."/>
            <person name="Guillou S."/>
            <person name="Cros-Aarteil S."/>
            <person name="Calhoun S."/>
            <person name="Haridas S."/>
            <person name="Kuo A."/>
            <person name="Mondo S."/>
            <person name="Pangilinan J."/>
            <person name="Riley R."/>
            <person name="Labutti K."/>
            <person name="Andreopoulos B."/>
            <person name="Lipzen A."/>
            <person name="Chen C."/>
            <person name="Yanf M."/>
            <person name="Daum C."/>
            <person name="Ng V."/>
            <person name="Clum A."/>
            <person name="Ohm R."/>
            <person name="Martin F."/>
            <person name="Silar P."/>
            <person name="Natvig D."/>
            <person name="Lalanne C."/>
            <person name="Gautier V."/>
            <person name="Ament-Velasquez S.L."/>
            <person name="Kruys A."/>
            <person name="Hutchinson M.I."/>
            <person name="Powell A.J."/>
            <person name="Barry K."/>
            <person name="Miller A.N."/>
            <person name="Grigoriev I.V."/>
            <person name="Debuchy R."/>
            <person name="Gladieux P."/>
            <person name="Thoren M.H."/>
            <person name="Johannesson H."/>
        </authorList>
    </citation>
    <scope>NUCLEOTIDE SEQUENCE</scope>
    <source>
        <strain evidence="2">CBS 315.58</strain>
    </source>
</reference>
<dbReference type="PANTHER" id="PTHR35910:SF1">
    <property type="entry name" value="2EXR DOMAIN-CONTAINING PROTEIN"/>
    <property type="match status" value="1"/>
</dbReference>
<evidence type="ECO:0000259" key="1">
    <source>
        <dbReference type="Pfam" id="PF20150"/>
    </source>
</evidence>
<evidence type="ECO:0000313" key="2">
    <source>
        <dbReference type="EMBL" id="KAK4195280.1"/>
    </source>
</evidence>